<organism evidence="2 3">
    <name type="scientific">Hibiscus sabdariffa</name>
    <name type="common">roselle</name>
    <dbReference type="NCBI Taxonomy" id="183260"/>
    <lineage>
        <taxon>Eukaryota</taxon>
        <taxon>Viridiplantae</taxon>
        <taxon>Streptophyta</taxon>
        <taxon>Embryophyta</taxon>
        <taxon>Tracheophyta</taxon>
        <taxon>Spermatophyta</taxon>
        <taxon>Magnoliopsida</taxon>
        <taxon>eudicotyledons</taxon>
        <taxon>Gunneridae</taxon>
        <taxon>Pentapetalae</taxon>
        <taxon>rosids</taxon>
        <taxon>malvids</taxon>
        <taxon>Malvales</taxon>
        <taxon>Malvaceae</taxon>
        <taxon>Malvoideae</taxon>
        <taxon>Hibiscus</taxon>
    </lineage>
</organism>
<evidence type="ECO:0000256" key="1">
    <source>
        <dbReference type="SAM" id="MobiDB-lite"/>
    </source>
</evidence>
<dbReference type="EMBL" id="JBBPBM010000021">
    <property type="protein sequence ID" value="KAK8548450.1"/>
    <property type="molecule type" value="Genomic_DNA"/>
</dbReference>
<sequence>MPRQDGWQESGDPESLGAPQADGSGSCDEAHDVSHPELSTGLAHEDVTLHDIMDPAILEQQGLAAEGSGHSISNEEVMSLIDVPVAADTPASDEVADSVPVSVVSPDDVHYTQAPSNCSIAQSSDNTQGKHSKIPDGRLQLWLNMKPWTFILNATSNGIPSQIETLKFHKGKEQRGIEIPTLVFIPCRIKGESYESVGGGRVALDPSPSTTIRALQLVPVGELIVMVEERFELQESNPLMLQTSITQHQQHTHH</sequence>
<reference evidence="2 3" key="1">
    <citation type="journal article" date="2024" name="G3 (Bethesda)">
        <title>Genome assembly of Hibiscus sabdariffa L. provides insights into metabolisms of medicinal natural products.</title>
        <authorList>
            <person name="Kim T."/>
        </authorList>
    </citation>
    <scope>NUCLEOTIDE SEQUENCE [LARGE SCALE GENOMIC DNA]</scope>
    <source>
        <strain evidence="2">TK-2024</strain>
        <tissue evidence="2">Old leaves</tissue>
    </source>
</reference>
<gene>
    <name evidence="2" type="ORF">V6N12_061364</name>
</gene>
<proteinExistence type="predicted"/>
<name>A0ABR2DYI3_9ROSI</name>
<evidence type="ECO:0000313" key="3">
    <source>
        <dbReference type="Proteomes" id="UP001472677"/>
    </source>
</evidence>
<protein>
    <submittedName>
        <fullName evidence="2">Uncharacterized protein</fullName>
    </submittedName>
</protein>
<comment type="caution">
    <text evidence="2">The sequence shown here is derived from an EMBL/GenBank/DDBJ whole genome shotgun (WGS) entry which is preliminary data.</text>
</comment>
<feature type="region of interest" description="Disordered" evidence="1">
    <location>
        <begin position="1"/>
        <end position="38"/>
    </location>
</feature>
<evidence type="ECO:0000313" key="2">
    <source>
        <dbReference type="EMBL" id="KAK8548450.1"/>
    </source>
</evidence>
<keyword evidence="3" id="KW-1185">Reference proteome</keyword>
<dbReference type="Proteomes" id="UP001472677">
    <property type="component" value="Unassembled WGS sequence"/>
</dbReference>
<accession>A0ABR2DYI3</accession>